<organism evidence="2 3">
    <name type="scientific">Oceanipulchritudo coccoides</name>
    <dbReference type="NCBI Taxonomy" id="2706888"/>
    <lineage>
        <taxon>Bacteria</taxon>
        <taxon>Pseudomonadati</taxon>
        <taxon>Verrucomicrobiota</taxon>
        <taxon>Opitutia</taxon>
        <taxon>Puniceicoccales</taxon>
        <taxon>Oceanipulchritudinaceae</taxon>
        <taxon>Oceanipulchritudo</taxon>
    </lineage>
</organism>
<evidence type="ECO:0000313" key="2">
    <source>
        <dbReference type="EMBL" id="NDV61918.1"/>
    </source>
</evidence>
<evidence type="ECO:0000313" key="3">
    <source>
        <dbReference type="Proteomes" id="UP000478417"/>
    </source>
</evidence>
<dbReference type="Proteomes" id="UP000478417">
    <property type="component" value="Unassembled WGS sequence"/>
</dbReference>
<dbReference type="RefSeq" id="WP_163963354.1">
    <property type="nucleotide sequence ID" value="NZ_JAAGNX010000002.1"/>
</dbReference>
<evidence type="ECO:0000259" key="1">
    <source>
        <dbReference type="Pfam" id="PF06877"/>
    </source>
</evidence>
<accession>A0A6B2LZ48</accession>
<dbReference type="AlphaFoldDB" id="A0A6B2LZ48"/>
<dbReference type="EMBL" id="JAAGNX010000002">
    <property type="protein sequence ID" value="NDV61918.1"/>
    <property type="molecule type" value="Genomic_DNA"/>
</dbReference>
<reference evidence="2 3" key="1">
    <citation type="submission" date="2020-02" db="EMBL/GenBank/DDBJ databases">
        <title>Albibacoteraceae fam. nov., the first described family within the subdivision 4 Verrucomicrobia.</title>
        <authorList>
            <person name="Xi F."/>
        </authorList>
    </citation>
    <scope>NUCLEOTIDE SEQUENCE [LARGE SCALE GENOMIC DNA]</scope>
    <source>
        <strain evidence="2 3">CK1056</strain>
    </source>
</reference>
<proteinExistence type="predicted"/>
<sequence>MRKILTTVLIAMSIFSKIFGSSPESGIEIPNKVISIKQIEEMFVSMSKNPGWDMNGPLLWGYFFTNTTPEQLEKTMKILEERGYRFVEIFVSKKDNPDDPDLFWLHVEKVETHTPVTLDKRNDEFYILADELGLDSYDGMDVGPVEKE</sequence>
<gene>
    <name evidence="2" type="ORF">G0Q06_05600</name>
</gene>
<dbReference type="InterPro" id="IPR009671">
    <property type="entry name" value="RraB_dom"/>
</dbReference>
<feature type="domain" description="Regulator of ribonuclease activity B" evidence="1">
    <location>
        <begin position="45"/>
        <end position="142"/>
    </location>
</feature>
<comment type="caution">
    <text evidence="2">The sequence shown here is derived from an EMBL/GenBank/DDBJ whole genome shotgun (WGS) entry which is preliminary data.</text>
</comment>
<name>A0A6B2LZ48_9BACT</name>
<protein>
    <submittedName>
        <fullName evidence="2">Ribonuclease E inhibitor RraB</fullName>
    </submittedName>
</protein>
<keyword evidence="3" id="KW-1185">Reference proteome</keyword>
<dbReference type="Pfam" id="PF06877">
    <property type="entry name" value="RraB"/>
    <property type="match status" value="1"/>
</dbReference>